<accession>A0AAV3P1D5</accession>
<dbReference type="PROSITE" id="PS50097">
    <property type="entry name" value="BTB"/>
    <property type="match status" value="1"/>
</dbReference>
<evidence type="ECO:0000256" key="1">
    <source>
        <dbReference type="ARBA" id="ARBA00002668"/>
    </source>
</evidence>
<feature type="domain" description="BTB" evidence="3">
    <location>
        <begin position="34"/>
        <end position="102"/>
    </location>
</feature>
<dbReference type="PANTHER" id="PTHR13318">
    <property type="entry name" value="PARTNER OF PAIRED, ISOFORM B-RELATED"/>
    <property type="match status" value="1"/>
</dbReference>
<comment type="function">
    <text evidence="1">May act as a substrate-specific adapter of an E3 ubiquitin-protein ligase complex (CUL3-RBX1-BTB) which mediates the ubiquitination and subsequent proteasomal degradation of target proteins.</text>
</comment>
<dbReference type="GO" id="GO:0031146">
    <property type="term" value="P:SCF-dependent proteasomal ubiquitin-dependent protein catabolic process"/>
    <property type="evidence" value="ECO:0007669"/>
    <property type="project" value="TreeGrafter"/>
</dbReference>
<dbReference type="CDD" id="cd18186">
    <property type="entry name" value="BTB_POZ_ZBTB_KLHL-like"/>
    <property type="match status" value="1"/>
</dbReference>
<dbReference type="Gene3D" id="1.25.40.420">
    <property type="match status" value="1"/>
</dbReference>
<dbReference type="InterPro" id="IPR000210">
    <property type="entry name" value="BTB/POZ_dom"/>
</dbReference>
<keyword evidence="5" id="KW-1185">Reference proteome</keyword>
<dbReference type="EMBL" id="BAABME010000567">
    <property type="protein sequence ID" value="GAA0143832.1"/>
    <property type="molecule type" value="Genomic_DNA"/>
</dbReference>
<dbReference type="SMART" id="SM00225">
    <property type="entry name" value="BTB"/>
    <property type="match status" value="1"/>
</dbReference>
<comment type="caution">
    <text evidence="4">The sequence shown here is derived from an EMBL/GenBank/DDBJ whole genome shotgun (WGS) entry which is preliminary data.</text>
</comment>
<dbReference type="AlphaFoldDB" id="A0AAV3P1D5"/>
<dbReference type="GO" id="GO:0019005">
    <property type="term" value="C:SCF ubiquitin ligase complex"/>
    <property type="evidence" value="ECO:0007669"/>
    <property type="project" value="TreeGrafter"/>
</dbReference>
<dbReference type="SMART" id="SM00875">
    <property type="entry name" value="BACK"/>
    <property type="match status" value="1"/>
</dbReference>
<comment type="pathway">
    <text evidence="2">Protein modification; protein ubiquitination.</text>
</comment>
<evidence type="ECO:0000259" key="3">
    <source>
        <dbReference type="PROSITE" id="PS50097"/>
    </source>
</evidence>
<name>A0AAV3P1D5_LITER</name>
<dbReference type="Pfam" id="PF00651">
    <property type="entry name" value="BTB"/>
    <property type="match status" value="1"/>
</dbReference>
<protein>
    <recommendedName>
        <fullName evidence="3">BTB domain-containing protein</fullName>
    </recommendedName>
</protein>
<gene>
    <name evidence="4" type="ORF">LIER_04425</name>
</gene>
<dbReference type="PANTHER" id="PTHR13318:SF71">
    <property type="entry name" value="BTB_POZ DOMAIN-CONTAINING PROTEIN FBL11"/>
    <property type="match status" value="1"/>
</dbReference>
<evidence type="ECO:0000256" key="2">
    <source>
        <dbReference type="ARBA" id="ARBA00004906"/>
    </source>
</evidence>
<reference evidence="4 5" key="1">
    <citation type="submission" date="2024-01" db="EMBL/GenBank/DDBJ databases">
        <title>The complete chloroplast genome sequence of Lithospermum erythrorhizon: insights into the phylogenetic relationship among Boraginaceae species and the maternal lineages of purple gromwells.</title>
        <authorList>
            <person name="Okada T."/>
            <person name="Watanabe K."/>
        </authorList>
    </citation>
    <scope>NUCLEOTIDE SEQUENCE [LARGE SCALE GENOMIC DNA]</scope>
</reference>
<dbReference type="Proteomes" id="UP001454036">
    <property type="component" value="Unassembled WGS sequence"/>
</dbReference>
<dbReference type="Gene3D" id="3.80.10.10">
    <property type="entry name" value="Ribonuclease Inhibitor"/>
    <property type="match status" value="2"/>
</dbReference>
<dbReference type="InterPro" id="IPR011705">
    <property type="entry name" value="BACK"/>
</dbReference>
<dbReference type="InterPro" id="IPR006553">
    <property type="entry name" value="Leu-rich_rpt_Cys-con_subtyp"/>
</dbReference>
<dbReference type="InterPro" id="IPR011333">
    <property type="entry name" value="SKP1/BTB/POZ_sf"/>
</dbReference>
<sequence length="991" mass="109832">MGDEFVILRCVEAEQSELDEAEVINISTAEIQHFDFTSLPHLQQVKIIADQARLMQHSSYFRGLLSGKFSESSCDEILIYWNVESFLNVLRYIFGCSVDITPHNFVLLHEAGLFFGIETLLDKCQIWLVDATSSSGVQTRLLDLTSLIGIWSYSIEHANEVISQLCTSYLARNFMWMISCDSFADTPHKLLYSCIRHSDLTIESEKALCDSILGWVAANNKQSKDLSCFENGATDMLKEIRSSILPLWYAAGKRRCCLFSHYAEKGIQSILSVLRLPSISNDAFRDDDLSRLKIRLTQYTEKVDLANCLQLKAELLLLAIIPSASFSDPILTKRINQCLDRLSLNKSDISWKLLGKTLTFESVQEVDISNCPLLHLEAAIEYFGKSFPSLRSLKAAYFLNFRTEKLHQLALKCPLLREVDLTVDVSPVTSTQVTIVSTSPSFTPANPINPAACESDSSMPFLYKVRFSNLTKLTLEGRTDIIDSDLLSISDIFPSLSYLNIRGCVTITDAALSVMIAKCMKLNSLLACYTSFAQSSVQSLCSSPYNISKNMGQESGRNFYSLANKLQILHIRGCKGVKEASLCQLMSQTNDLKSLCLRDTKLVDSAILCFPGSLLEELDASGTDVSCAALAHIVKNNPGLKSLAARDCKHLLCDESESDGRESCTSLSNLKGIYSELGKSTKLEELALGWGLSFSSMVTLGAAAGTLKSLIVGLGGSLGQNGVEMLPSICPLLETLILYFQAISDSFIREVGKTMKQLRVLALCYCFGDISSLSLRFNMPGLKILKLERVTAWMTNADLVILTQNCKNLVELSLLGCRLLTSAQRVESEMRGWMLLVSLFPINIDLFCSLEAQDIISSGWPGLVSIHLEDCGQITADGISSLSECVALEDILIRHNGSGIQRNFIIQAASKMSMLRRISLDTCDARDGDFDLPSFVDRYSLSFVTISRCKLKKSTLDIHNVGAHKAPMQHESLILAWDSRKLTRTVVKERL</sequence>
<dbReference type="Pfam" id="PF07707">
    <property type="entry name" value="BACK"/>
    <property type="match status" value="1"/>
</dbReference>
<dbReference type="SMART" id="SM00367">
    <property type="entry name" value="LRR_CC"/>
    <property type="match status" value="8"/>
</dbReference>
<dbReference type="Gene3D" id="3.30.710.10">
    <property type="entry name" value="Potassium Channel Kv1.1, Chain A"/>
    <property type="match status" value="1"/>
</dbReference>
<organism evidence="4 5">
    <name type="scientific">Lithospermum erythrorhizon</name>
    <name type="common">Purple gromwell</name>
    <name type="synonym">Lithospermum officinale var. erythrorhizon</name>
    <dbReference type="NCBI Taxonomy" id="34254"/>
    <lineage>
        <taxon>Eukaryota</taxon>
        <taxon>Viridiplantae</taxon>
        <taxon>Streptophyta</taxon>
        <taxon>Embryophyta</taxon>
        <taxon>Tracheophyta</taxon>
        <taxon>Spermatophyta</taxon>
        <taxon>Magnoliopsida</taxon>
        <taxon>eudicotyledons</taxon>
        <taxon>Gunneridae</taxon>
        <taxon>Pentapetalae</taxon>
        <taxon>asterids</taxon>
        <taxon>lamiids</taxon>
        <taxon>Boraginales</taxon>
        <taxon>Boraginaceae</taxon>
        <taxon>Boraginoideae</taxon>
        <taxon>Lithospermeae</taxon>
        <taxon>Lithospermum</taxon>
    </lineage>
</organism>
<dbReference type="SUPFAM" id="SSF52047">
    <property type="entry name" value="RNI-like"/>
    <property type="match status" value="2"/>
</dbReference>
<evidence type="ECO:0000313" key="4">
    <source>
        <dbReference type="EMBL" id="GAA0143832.1"/>
    </source>
</evidence>
<dbReference type="SUPFAM" id="SSF54695">
    <property type="entry name" value="POZ domain"/>
    <property type="match status" value="1"/>
</dbReference>
<dbReference type="InterPro" id="IPR032675">
    <property type="entry name" value="LRR_dom_sf"/>
</dbReference>
<evidence type="ECO:0000313" key="5">
    <source>
        <dbReference type="Proteomes" id="UP001454036"/>
    </source>
</evidence>
<proteinExistence type="predicted"/>